<sequence>MSASNNNNNNNNNDNNNKSNNNSNNNNKSSSRSVSARSSTSTSCELTGEYFDLNLMPEFQQFDDSLTKHSLSWSNNKNNNDNNNCEQDFPSKSVAQRWLDTA</sequence>
<dbReference type="EMBL" id="CAJNNW010027904">
    <property type="protein sequence ID" value="CAE8693737.1"/>
    <property type="molecule type" value="Genomic_DNA"/>
</dbReference>
<organism evidence="2 3">
    <name type="scientific">Polarella glacialis</name>
    <name type="common">Dinoflagellate</name>
    <dbReference type="NCBI Taxonomy" id="89957"/>
    <lineage>
        <taxon>Eukaryota</taxon>
        <taxon>Sar</taxon>
        <taxon>Alveolata</taxon>
        <taxon>Dinophyceae</taxon>
        <taxon>Suessiales</taxon>
        <taxon>Suessiaceae</taxon>
        <taxon>Polarella</taxon>
    </lineage>
</organism>
<accession>A0A813K696</accession>
<dbReference type="Proteomes" id="UP000626109">
    <property type="component" value="Unassembled WGS sequence"/>
</dbReference>
<feature type="region of interest" description="Disordered" evidence="1">
    <location>
        <begin position="69"/>
        <end position="102"/>
    </location>
</feature>
<evidence type="ECO:0000256" key="1">
    <source>
        <dbReference type="SAM" id="MobiDB-lite"/>
    </source>
</evidence>
<proteinExistence type="predicted"/>
<comment type="caution">
    <text evidence="2">The sequence shown here is derived from an EMBL/GenBank/DDBJ whole genome shotgun (WGS) entry which is preliminary data.</text>
</comment>
<dbReference type="AlphaFoldDB" id="A0A813K696"/>
<gene>
    <name evidence="2" type="ORF">PGLA2088_LOCUS28505</name>
</gene>
<feature type="region of interest" description="Disordered" evidence="1">
    <location>
        <begin position="1"/>
        <end position="40"/>
    </location>
</feature>
<protein>
    <submittedName>
        <fullName evidence="2">Uncharacterized protein</fullName>
    </submittedName>
</protein>
<reference evidence="2" key="1">
    <citation type="submission" date="2021-02" db="EMBL/GenBank/DDBJ databases">
        <authorList>
            <person name="Dougan E. K."/>
            <person name="Rhodes N."/>
            <person name="Thang M."/>
            <person name="Chan C."/>
        </authorList>
    </citation>
    <scope>NUCLEOTIDE SEQUENCE</scope>
</reference>
<name>A0A813K696_POLGL</name>
<evidence type="ECO:0000313" key="2">
    <source>
        <dbReference type="EMBL" id="CAE8693737.1"/>
    </source>
</evidence>
<feature type="compositionally biased region" description="Low complexity" evidence="1">
    <location>
        <begin position="75"/>
        <end position="84"/>
    </location>
</feature>
<evidence type="ECO:0000313" key="3">
    <source>
        <dbReference type="Proteomes" id="UP000626109"/>
    </source>
</evidence>